<name>A0ABP8N0S3_9BACT</name>
<accession>A0ABP8N0S3</accession>
<protein>
    <recommendedName>
        <fullName evidence="4">HEAT repeat protein</fullName>
    </recommendedName>
</protein>
<sequence length="449" mass="49853">MFRYNKAARYDGGDLAPLIALIHCLVHLRLEKEMHFYASKLPVILTIVLVISAITDWHAAAIAQETAGAPQAAVESETSDDSGRKDSAGSEDPQIQKWIEDLGADSFAMRERAASHLMQRGIEILPALRLAATNATDPEVRLRTEQLVRQLTEGDLQIRIDAFLAGDDVEFDGWRETQDFMGDSPSVREMFVELMLEHPDITKSLAGSPRERFMAMTAAMGRVQNKMFVQLEVPSRADVIALLLPANDPNVPFNQDFESLMISLLRKEAANRLHRDIQLGGPTDALVSGWVNRSSLNNRAEILFFAMSWDLQRALPLARRTLAEATSVETIAMALQTISRFGDKADTALVVNLLDDTRVVSERGYARGEKLTTQLGDVAMATIALLHDVSLADVGFTRAERHPTFSFLLDDLGFPDKAAADDVSREQARERVDELIKKHSKNQESSDRS</sequence>
<dbReference type="RefSeq" id="WP_345324054.1">
    <property type="nucleotide sequence ID" value="NZ_BAABGA010000041.1"/>
</dbReference>
<feature type="region of interest" description="Disordered" evidence="1">
    <location>
        <begin position="68"/>
        <end position="94"/>
    </location>
</feature>
<dbReference type="Proteomes" id="UP001500840">
    <property type="component" value="Unassembled WGS sequence"/>
</dbReference>
<gene>
    <name evidence="2" type="ORF">GCM10023156_34740</name>
</gene>
<proteinExistence type="predicted"/>
<evidence type="ECO:0000256" key="1">
    <source>
        <dbReference type="SAM" id="MobiDB-lite"/>
    </source>
</evidence>
<evidence type="ECO:0000313" key="2">
    <source>
        <dbReference type="EMBL" id="GAA4457640.1"/>
    </source>
</evidence>
<reference evidence="3" key="1">
    <citation type="journal article" date="2019" name="Int. J. Syst. Evol. Microbiol.">
        <title>The Global Catalogue of Microorganisms (GCM) 10K type strain sequencing project: providing services to taxonomists for standard genome sequencing and annotation.</title>
        <authorList>
            <consortium name="The Broad Institute Genomics Platform"/>
            <consortium name="The Broad Institute Genome Sequencing Center for Infectious Disease"/>
            <person name="Wu L."/>
            <person name="Ma J."/>
        </authorList>
    </citation>
    <scope>NUCLEOTIDE SEQUENCE [LARGE SCALE GENOMIC DNA]</scope>
    <source>
        <strain evidence="3">JCM 17759</strain>
    </source>
</reference>
<evidence type="ECO:0000313" key="3">
    <source>
        <dbReference type="Proteomes" id="UP001500840"/>
    </source>
</evidence>
<keyword evidence="3" id="KW-1185">Reference proteome</keyword>
<dbReference type="EMBL" id="BAABGA010000041">
    <property type="protein sequence ID" value="GAA4457640.1"/>
    <property type="molecule type" value="Genomic_DNA"/>
</dbReference>
<comment type="caution">
    <text evidence="2">The sequence shown here is derived from an EMBL/GenBank/DDBJ whole genome shotgun (WGS) entry which is preliminary data.</text>
</comment>
<organism evidence="2 3">
    <name type="scientific">Novipirellula rosea</name>
    <dbReference type="NCBI Taxonomy" id="1031540"/>
    <lineage>
        <taxon>Bacteria</taxon>
        <taxon>Pseudomonadati</taxon>
        <taxon>Planctomycetota</taxon>
        <taxon>Planctomycetia</taxon>
        <taxon>Pirellulales</taxon>
        <taxon>Pirellulaceae</taxon>
        <taxon>Novipirellula</taxon>
    </lineage>
</organism>
<evidence type="ECO:0008006" key="4">
    <source>
        <dbReference type="Google" id="ProtNLM"/>
    </source>
</evidence>